<protein>
    <submittedName>
        <fullName evidence="4">23S rRNA (Uracil(1939)-C(5))-methyltransferase</fullName>
        <ecNumber evidence="4">2.1.1.190</ecNumber>
    </submittedName>
</protein>
<evidence type="ECO:0000256" key="3">
    <source>
        <dbReference type="ARBA" id="ARBA00022691"/>
    </source>
</evidence>
<dbReference type="PROSITE" id="PS51687">
    <property type="entry name" value="SAM_MT_RNA_M5U"/>
    <property type="match status" value="1"/>
</dbReference>
<dbReference type="PANTHER" id="PTHR11061:SF49">
    <property type="entry name" value="23S RRNA (URACIL(1939)-C(5))-METHYLTRANSFERASE RLMD"/>
    <property type="match status" value="1"/>
</dbReference>
<dbReference type="SUPFAM" id="SSF53335">
    <property type="entry name" value="S-adenosyl-L-methionine-dependent methyltransferases"/>
    <property type="match status" value="1"/>
</dbReference>
<dbReference type="NCBIfam" id="TIGR00479">
    <property type="entry name" value="rumA"/>
    <property type="match status" value="1"/>
</dbReference>
<dbReference type="GO" id="GO:0070475">
    <property type="term" value="P:rRNA base methylation"/>
    <property type="evidence" value="ECO:0007669"/>
    <property type="project" value="TreeGrafter"/>
</dbReference>
<proteinExistence type="predicted"/>
<reference evidence="4" key="1">
    <citation type="submission" date="2018-06" db="EMBL/GenBank/DDBJ databases">
        <authorList>
            <person name="Zhirakovskaya E."/>
        </authorList>
    </citation>
    <scope>NUCLEOTIDE SEQUENCE</scope>
</reference>
<dbReference type="GO" id="GO:0070041">
    <property type="term" value="F:rRNA (uridine-C5-)-methyltransferase activity"/>
    <property type="evidence" value="ECO:0007669"/>
    <property type="project" value="TreeGrafter"/>
</dbReference>
<dbReference type="FunFam" id="3.40.50.150:FF:000009">
    <property type="entry name" value="23S rRNA (Uracil(1939)-C(5))-methyltransferase RlmD"/>
    <property type="match status" value="1"/>
</dbReference>
<keyword evidence="2 4" id="KW-0808">Transferase</keyword>
<feature type="non-terminal residue" evidence="4">
    <location>
        <position position="1"/>
    </location>
</feature>
<dbReference type="Gene3D" id="3.40.50.150">
    <property type="entry name" value="Vaccinia Virus protein VP39"/>
    <property type="match status" value="1"/>
</dbReference>
<dbReference type="InterPro" id="IPR030390">
    <property type="entry name" value="MeTrfase_TrmA_AS"/>
</dbReference>
<dbReference type="InterPro" id="IPR010280">
    <property type="entry name" value="U5_MeTrfase_fam"/>
</dbReference>
<gene>
    <name evidence="4" type="ORF">MNBD_GAMMA13-1539</name>
</gene>
<keyword evidence="3" id="KW-0949">S-adenosyl-L-methionine</keyword>
<organism evidence="4">
    <name type="scientific">hydrothermal vent metagenome</name>
    <dbReference type="NCBI Taxonomy" id="652676"/>
    <lineage>
        <taxon>unclassified sequences</taxon>
        <taxon>metagenomes</taxon>
        <taxon>ecological metagenomes</taxon>
    </lineage>
</organism>
<keyword evidence="1 4" id="KW-0489">Methyltransferase</keyword>
<dbReference type="PANTHER" id="PTHR11061">
    <property type="entry name" value="RNA M5U METHYLTRANSFERASE"/>
    <property type="match status" value="1"/>
</dbReference>
<accession>A0A3B0YAD8</accession>
<evidence type="ECO:0000313" key="4">
    <source>
        <dbReference type="EMBL" id="VAW77785.1"/>
    </source>
</evidence>
<dbReference type="PROSITE" id="PS01231">
    <property type="entry name" value="TRMA_2"/>
    <property type="match status" value="1"/>
</dbReference>
<dbReference type="Pfam" id="PF05958">
    <property type="entry name" value="tRNA_U5-meth_tr"/>
    <property type="match status" value="1"/>
</dbReference>
<dbReference type="AlphaFoldDB" id="A0A3B0YAD8"/>
<dbReference type="EC" id="2.1.1.190" evidence="4"/>
<sequence>DSVTALVFRNLDPLSDTDSKILRDYAEATGLHIYLQPKGPDSVHLLSPETSQLTYGLPDYALEVQFLPTDFTQVNTVINQTMIAQALSLLQVDKSHEVLELFCGLGNFTLPLAQQAKRVTGVEGEASLVQRACDNARKNGIDNTQYHVADLSEDTAQQPWRQRIYDRILLDPPRSGAEEMVKHLGTLGAERIVYVSCHPGSLARDAGVLVNELGYTLAAAGVMDMFPHTAHVESMALFIRAK</sequence>
<dbReference type="EMBL" id="UOFK01000128">
    <property type="protein sequence ID" value="VAW77785.1"/>
    <property type="molecule type" value="Genomic_DNA"/>
</dbReference>
<evidence type="ECO:0000256" key="1">
    <source>
        <dbReference type="ARBA" id="ARBA00022603"/>
    </source>
</evidence>
<evidence type="ECO:0000256" key="2">
    <source>
        <dbReference type="ARBA" id="ARBA00022679"/>
    </source>
</evidence>
<dbReference type="PROSITE" id="PS01230">
    <property type="entry name" value="TRMA_1"/>
    <property type="match status" value="1"/>
</dbReference>
<dbReference type="InterPro" id="IPR029063">
    <property type="entry name" value="SAM-dependent_MTases_sf"/>
</dbReference>
<dbReference type="CDD" id="cd02440">
    <property type="entry name" value="AdoMet_MTases"/>
    <property type="match status" value="1"/>
</dbReference>
<dbReference type="InterPro" id="IPR030391">
    <property type="entry name" value="MeTrfase_TrmA_CS"/>
</dbReference>
<name>A0A3B0YAD8_9ZZZZ</name>